<keyword evidence="3" id="KW-1185">Reference proteome</keyword>
<accession>A0ABV1RH27</accession>
<keyword evidence="1" id="KW-0732">Signal</keyword>
<feature type="chain" id="PRO_5045414212" description="SPOR domain-containing protein" evidence="1">
    <location>
        <begin position="21"/>
        <end position="189"/>
    </location>
</feature>
<dbReference type="EMBL" id="JBELOE010000200">
    <property type="protein sequence ID" value="MER2492235.1"/>
    <property type="molecule type" value="Genomic_DNA"/>
</dbReference>
<feature type="signal peptide" evidence="1">
    <location>
        <begin position="1"/>
        <end position="20"/>
    </location>
</feature>
<dbReference type="RefSeq" id="WP_143871807.1">
    <property type="nucleotide sequence ID" value="NZ_CP041660.1"/>
</dbReference>
<reference evidence="2 3" key="1">
    <citation type="submission" date="2024-06" db="EMBL/GenBank/DDBJ databases">
        <authorList>
            <person name="Chen R.Y."/>
        </authorList>
    </citation>
    <scope>NUCLEOTIDE SEQUENCE [LARGE SCALE GENOMIC DNA]</scope>
    <source>
        <strain evidence="2 3">D2</strain>
    </source>
</reference>
<organism evidence="2 3">
    <name type="scientific">Catenovulum sediminis</name>
    <dbReference type="NCBI Taxonomy" id="1740262"/>
    <lineage>
        <taxon>Bacteria</taxon>
        <taxon>Pseudomonadati</taxon>
        <taxon>Pseudomonadota</taxon>
        <taxon>Gammaproteobacteria</taxon>
        <taxon>Alteromonadales</taxon>
        <taxon>Alteromonadaceae</taxon>
        <taxon>Catenovulum</taxon>
    </lineage>
</organism>
<protein>
    <recommendedName>
        <fullName evidence="4">SPOR domain-containing protein</fullName>
    </recommendedName>
</protein>
<gene>
    <name evidence="2" type="ORF">ABS311_10105</name>
</gene>
<name>A0ABV1RH27_9ALTE</name>
<proteinExistence type="predicted"/>
<evidence type="ECO:0000256" key="1">
    <source>
        <dbReference type="SAM" id="SignalP"/>
    </source>
</evidence>
<evidence type="ECO:0008006" key="4">
    <source>
        <dbReference type="Google" id="ProtNLM"/>
    </source>
</evidence>
<comment type="caution">
    <text evidence="2">The sequence shown here is derived from an EMBL/GenBank/DDBJ whole genome shotgun (WGS) entry which is preliminary data.</text>
</comment>
<sequence length="189" mass="21556">MLRFLFPLILILIAQNKSWADQNTLYIQAAACLKQKCVETYRQQIEGLGFNSQVKYTQQTKESFNIVSNPTKNIKAAQAYLTTINTDKRVRVSAKMHDIADLVYLDLGHQSNRKQAEWLVNFANYLANTNTLSFKIKQHITQVFSIKILAGPFKTVEEAQKALFQIRQHPSFSSAFITPQNDTNSRPAT</sequence>
<evidence type="ECO:0000313" key="3">
    <source>
        <dbReference type="Proteomes" id="UP001467690"/>
    </source>
</evidence>
<evidence type="ECO:0000313" key="2">
    <source>
        <dbReference type="EMBL" id="MER2492235.1"/>
    </source>
</evidence>
<dbReference type="Proteomes" id="UP001467690">
    <property type="component" value="Unassembled WGS sequence"/>
</dbReference>